<feature type="transmembrane region" description="Helical" evidence="5">
    <location>
        <begin position="892"/>
        <end position="911"/>
    </location>
</feature>
<dbReference type="InterPro" id="IPR000873">
    <property type="entry name" value="AMP-dep_synth/lig_dom"/>
</dbReference>
<dbReference type="InterPro" id="IPR045851">
    <property type="entry name" value="AMP-bd_C_sf"/>
</dbReference>
<keyword evidence="5" id="KW-0812">Transmembrane</keyword>
<dbReference type="InterPro" id="IPR011004">
    <property type="entry name" value="Trimer_LpxA-like_sf"/>
</dbReference>
<dbReference type="GO" id="GO:0044550">
    <property type="term" value="P:secondary metabolite biosynthetic process"/>
    <property type="evidence" value="ECO:0007669"/>
    <property type="project" value="TreeGrafter"/>
</dbReference>
<dbReference type="InterPro" id="IPR020806">
    <property type="entry name" value="PKS_PP-bd"/>
</dbReference>
<keyword evidence="5" id="KW-0472">Membrane</keyword>
<dbReference type="Pfam" id="PF00501">
    <property type="entry name" value="AMP-binding"/>
    <property type="match status" value="1"/>
</dbReference>
<dbReference type="SMART" id="SM00823">
    <property type="entry name" value="PKS_PP"/>
    <property type="match status" value="1"/>
</dbReference>
<gene>
    <name evidence="7" type="ORF">VFPPC_08335</name>
</gene>
<dbReference type="GO" id="GO:0016874">
    <property type="term" value="F:ligase activity"/>
    <property type="evidence" value="ECO:0007669"/>
    <property type="project" value="UniProtKB-KW"/>
</dbReference>
<feature type="region of interest" description="Disordered" evidence="4">
    <location>
        <begin position="499"/>
        <end position="518"/>
    </location>
</feature>
<feature type="domain" description="Carrier" evidence="6">
    <location>
        <begin position="517"/>
        <end position="590"/>
    </location>
</feature>
<dbReference type="GO" id="GO:0043041">
    <property type="term" value="P:amino acid activation for nonribosomal peptide biosynthetic process"/>
    <property type="evidence" value="ECO:0007669"/>
    <property type="project" value="TreeGrafter"/>
</dbReference>
<dbReference type="GO" id="GO:0031177">
    <property type="term" value="F:phosphopantetheine binding"/>
    <property type="evidence" value="ECO:0007669"/>
    <property type="project" value="InterPro"/>
</dbReference>
<dbReference type="SUPFAM" id="SSF56801">
    <property type="entry name" value="Acetyl-CoA synthetase-like"/>
    <property type="match status" value="1"/>
</dbReference>
<keyword evidence="1" id="KW-0596">Phosphopantetheine</keyword>
<dbReference type="EMBL" id="LSBJ02000004">
    <property type="protein sequence ID" value="OAQ66823.1"/>
    <property type="molecule type" value="Genomic_DNA"/>
</dbReference>
<dbReference type="Gene3D" id="2.160.10.10">
    <property type="entry name" value="Hexapeptide repeat proteins"/>
    <property type="match status" value="1"/>
</dbReference>
<evidence type="ECO:0000313" key="7">
    <source>
        <dbReference type="EMBL" id="OAQ66823.1"/>
    </source>
</evidence>
<dbReference type="Proteomes" id="UP000078397">
    <property type="component" value="Unassembled WGS sequence"/>
</dbReference>
<evidence type="ECO:0000256" key="2">
    <source>
        <dbReference type="ARBA" id="ARBA00022553"/>
    </source>
</evidence>
<dbReference type="PANTHER" id="PTHR45527:SF1">
    <property type="entry name" value="FATTY ACID SYNTHASE"/>
    <property type="match status" value="1"/>
</dbReference>
<dbReference type="NCBIfam" id="TIGR02353">
    <property type="entry name" value="NRPS_term_dom"/>
    <property type="match status" value="1"/>
</dbReference>
<dbReference type="SUPFAM" id="SSF51161">
    <property type="entry name" value="Trimeric LpxA-like enzymes"/>
    <property type="match status" value="3"/>
</dbReference>
<feature type="transmembrane region" description="Helical" evidence="5">
    <location>
        <begin position="651"/>
        <end position="668"/>
    </location>
</feature>
<sequence>MIQGQQPLLAAGVAHSVSELAIYPFEEPAASRTLVDVLYSTILKHPTSLAVDNGKTRLSYSELADRIAIQIEDLRSMGVGVGDRVGVRLSSGSIELYVSILSVLAAGAAYVPVDVDDPDDRADLVWAEAGVCVVLTDNGMIPQFKAATGQQHRPRPEDDAWIIFTSGSTGKPKGVAVSHRSAAAFVDAEAQLFLPSNHNPLAPGDRVLAGLSVAFDASCEEMWLAWRHGACLVPAPRSLVKAGADLGAFLIAQRISVVSTVPTLAALWPIEALSALRLLILGGEACPPELATRLSGAVSGPVWNTYGPTEATVVSCAAPLVAGETVRIGLPLKGWRLAVIGSDGCPVRWGDVGELVIGGVGMARYLDREKDRAKFTPTSFFDGERMYRSGDLVRAERDGLLFVGRDDEQIKLGGRRIELGEIDAALMTLPGVNAAASAIRHSETGIQILVGYVVRNGAAHATTTTDRELLLRVLPATLVPMLITVDDLPIRTSGKVDRKALPWPPLESSTGKQEGDLPPHSTAAWLAEQWRRLLGMPASMDSNFFHLGGTSLAAAQLVSQVRQRCQTLSVADVYENPELKSMAARVDELSGTENTGSEYLPTARWVLLTQSLVQFGVIVALLSFEGLRWLIAIGLTKKFFAIRLDATSWAARYAMPWWLIIVGWVVLITMPGRLLTTAGVVRLITIGIRPGIYRRGGAVHLRLWAAERFVAQNRIAPIAGTQWCRRYARLLGCRVGADAQIHGLPPVTGLAAFGDGCAVEPEADIAGWWLDGDRLHIGTITIGHGARVGTRSTLLPNTLLEPFADVQPGISVQGTVRGPESHDRDSNSSMDDSEIMGESFWTGPRYTVTLLLLDFSPIIMIAPVLGLTPALVQNYNNFRSLILALIEMTLPGAILGILLSATINISLVRLLSLAIRPGVHSWHSTAAWASWLTHGIMMELRSSLFPIYASLFTPTWLRLLGATMGSSVESSTVVPIPSLLSVRDGGFLADDVLLSPAELRAGRIRLGPSLVGVRAFVGNSAIVDPDVEVSDGSLIGVLSTAPDTEKMESGSSWLGRPPMSLPRRNEAPADETLTFKPPLRLRVARALVESCRLFPLLISAMLATLVGVGMLFFIDTFGNCWAILGAGGLLVAAGIASGIITIVAKWLLTPVIAPGKQRPLWSSFVWRNELADTFIQSLALPWLLRMCYGTPILPMWMRLLGATIGRGVWLESHLLPEAELIQLDDGVTINRGCVLQTHLFHDRLMRLDKVHLERGATLGPYAITLPGSTIGSGTTIAPTSLVMRGEHIPAGTRWKGNPVRPWSDEEKVTGSSAESSDRENMPCPV</sequence>
<keyword evidence="5" id="KW-1133">Transmembrane helix</keyword>
<evidence type="ECO:0000256" key="3">
    <source>
        <dbReference type="ARBA" id="ARBA00022598"/>
    </source>
</evidence>
<dbReference type="PROSITE" id="PS00455">
    <property type="entry name" value="AMP_BINDING"/>
    <property type="match status" value="1"/>
</dbReference>
<keyword evidence="2" id="KW-0597">Phosphoprotein</keyword>
<dbReference type="Gene3D" id="3.30.300.30">
    <property type="match status" value="1"/>
</dbReference>
<proteinExistence type="predicted"/>
<evidence type="ECO:0000313" key="8">
    <source>
        <dbReference type="Proteomes" id="UP000078397"/>
    </source>
</evidence>
<dbReference type="Pfam" id="PF00550">
    <property type="entry name" value="PP-binding"/>
    <property type="match status" value="1"/>
</dbReference>
<feature type="transmembrane region" description="Helical" evidence="5">
    <location>
        <begin position="1120"/>
        <end position="1148"/>
    </location>
</feature>
<dbReference type="GeneID" id="28851056"/>
<dbReference type="SUPFAM" id="SSF47336">
    <property type="entry name" value="ACP-like"/>
    <property type="match status" value="1"/>
</dbReference>
<evidence type="ECO:0000256" key="4">
    <source>
        <dbReference type="SAM" id="MobiDB-lite"/>
    </source>
</evidence>
<dbReference type="GO" id="GO:0005737">
    <property type="term" value="C:cytoplasm"/>
    <property type="evidence" value="ECO:0007669"/>
    <property type="project" value="TreeGrafter"/>
</dbReference>
<evidence type="ECO:0000259" key="6">
    <source>
        <dbReference type="PROSITE" id="PS50075"/>
    </source>
</evidence>
<feature type="transmembrane region" description="Helical" evidence="5">
    <location>
        <begin position="612"/>
        <end position="631"/>
    </location>
</feature>
<feature type="region of interest" description="Disordered" evidence="4">
    <location>
        <begin position="1292"/>
        <end position="1325"/>
    </location>
</feature>
<feature type="compositionally biased region" description="Basic and acidic residues" evidence="4">
    <location>
        <begin position="1315"/>
        <end position="1325"/>
    </location>
</feature>
<dbReference type="RefSeq" id="XP_018143910.1">
    <property type="nucleotide sequence ID" value="XM_018287062.1"/>
</dbReference>
<dbReference type="CDD" id="cd05930">
    <property type="entry name" value="A_NRPS"/>
    <property type="match status" value="1"/>
</dbReference>
<dbReference type="Gene3D" id="3.40.50.12780">
    <property type="entry name" value="N-terminal domain of ligase-like"/>
    <property type="match status" value="1"/>
</dbReference>
<comment type="caution">
    <text evidence="7">The sequence shown here is derived from an EMBL/GenBank/DDBJ whole genome shotgun (WGS) entry which is preliminary data.</text>
</comment>
<dbReference type="InterPro" id="IPR020845">
    <property type="entry name" value="AMP-binding_CS"/>
</dbReference>
<dbReference type="PROSITE" id="PS50075">
    <property type="entry name" value="CARRIER"/>
    <property type="match status" value="1"/>
</dbReference>
<feature type="transmembrane region" description="Helical" evidence="5">
    <location>
        <begin position="1093"/>
        <end position="1114"/>
    </location>
</feature>
<dbReference type="KEGG" id="pchm:VFPPC_08335"/>
<dbReference type="InterPro" id="IPR042099">
    <property type="entry name" value="ANL_N_sf"/>
</dbReference>
<organism evidence="7 8">
    <name type="scientific">Pochonia chlamydosporia 170</name>
    <dbReference type="NCBI Taxonomy" id="1380566"/>
    <lineage>
        <taxon>Eukaryota</taxon>
        <taxon>Fungi</taxon>
        <taxon>Dikarya</taxon>
        <taxon>Ascomycota</taxon>
        <taxon>Pezizomycotina</taxon>
        <taxon>Sordariomycetes</taxon>
        <taxon>Hypocreomycetidae</taxon>
        <taxon>Hypocreales</taxon>
        <taxon>Clavicipitaceae</taxon>
        <taxon>Pochonia</taxon>
    </lineage>
</organism>
<accession>A0A179FP34</accession>
<feature type="transmembrane region" description="Helical" evidence="5">
    <location>
        <begin position="850"/>
        <end position="872"/>
    </location>
</feature>
<protein>
    <submittedName>
        <fullName evidence="7">Non-ribosomal peptide synthetase-like protein</fullName>
    </submittedName>
</protein>
<dbReference type="Gene3D" id="1.10.1200.10">
    <property type="entry name" value="ACP-like"/>
    <property type="match status" value="1"/>
</dbReference>
<dbReference type="OrthoDB" id="416786at2759"/>
<dbReference type="InterPro" id="IPR012728">
    <property type="entry name" value="Pls/PosA_C"/>
</dbReference>
<dbReference type="InterPro" id="IPR036736">
    <property type="entry name" value="ACP-like_sf"/>
</dbReference>
<name>A0A179FP34_METCM</name>
<dbReference type="InterPro" id="IPR009081">
    <property type="entry name" value="PP-bd_ACP"/>
</dbReference>
<keyword evidence="8" id="KW-1185">Reference proteome</keyword>
<dbReference type="STRING" id="1380566.A0A179FP34"/>
<keyword evidence="3" id="KW-0436">Ligase</keyword>
<evidence type="ECO:0000256" key="5">
    <source>
        <dbReference type="SAM" id="Phobius"/>
    </source>
</evidence>
<reference evidence="7 8" key="1">
    <citation type="journal article" date="2016" name="PLoS Pathog.">
        <title>Biosynthesis of antibiotic leucinostatins in bio-control fungus Purpureocillium lilacinum and their inhibition on phytophthora revealed by genome mining.</title>
        <authorList>
            <person name="Wang G."/>
            <person name="Liu Z."/>
            <person name="Lin R."/>
            <person name="Li E."/>
            <person name="Mao Z."/>
            <person name="Ling J."/>
            <person name="Yang Y."/>
            <person name="Yin W.B."/>
            <person name="Xie B."/>
        </authorList>
    </citation>
    <scope>NUCLEOTIDE SEQUENCE [LARGE SCALE GENOMIC DNA]</scope>
    <source>
        <strain evidence="7">170</strain>
    </source>
</reference>
<evidence type="ECO:0000256" key="1">
    <source>
        <dbReference type="ARBA" id="ARBA00022450"/>
    </source>
</evidence>
<dbReference type="PANTHER" id="PTHR45527">
    <property type="entry name" value="NONRIBOSOMAL PEPTIDE SYNTHETASE"/>
    <property type="match status" value="1"/>
</dbReference>